<dbReference type="EMBL" id="JAEAOA010001763">
    <property type="protein sequence ID" value="KAK3597850.1"/>
    <property type="molecule type" value="Genomic_DNA"/>
</dbReference>
<name>A0AAE0SUC6_9BIVA</name>
<evidence type="ECO:0000313" key="2">
    <source>
        <dbReference type="Proteomes" id="UP001195483"/>
    </source>
</evidence>
<keyword evidence="2" id="KW-1185">Reference proteome</keyword>
<evidence type="ECO:0000313" key="1">
    <source>
        <dbReference type="EMBL" id="KAK3597850.1"/>
    </source>
</evidence>
<gene>
    <name evidence="1" type="ORF">CHS0354_029424</name>
</gene>
<reference evidence="1" key="3">
    <citation type="submission" date="2023-05" db="EMBL/GenBank/DDBJ databases">
        <authorList>
            <person name="Smith C.H."/>
        </authorList>
    </citation>
    <scope>NUCLEOTIDE SEQUENCE</scope>
    <source>
        <strain evidence="1">CHS0354</strain>
        <tissue evidence="1">Mantle</tissue>
    </source>
</reference>
<sequence length="84" mass="9440">MAETSGTQVLAECHRLWTNKSFQYRNQDNGNRNEFLFLGWIVVPSGVRGSVRDHHIVNGGHFKRPVNICFSGSHIVPSSSSRIT</sequence>
<reference evidence="1" key="1">
    <citation type="journal article" date="2021" name="Genome Biol. Evol.">
        <title>A High-Quality Reference Genome for a Parasitic Bivalve with Doubly Uniparental Inheritance (Bivalvia: Unionida).</title>
        <authorList>
            <person name="Smith C.H."/>
        </authorList>
    </citation>
    <scope>NUCLEOTIDE SEQUENCE</scope>
    <source>
        <strain evidence="1">CHS0354</strain>
    </source>
</reference>
<protein>
    <submittedName>
        <fullName evidence="1">Uncharacterized protein</fullName>
    </submittedName>
</protein>
<reference evidence="1" key="2">
    <citation type="journal article" date="2021" name="Genome Biol. Evol.">
        <title>Developing a high-quality reference genome for a parasitic bivalve with doubly uniparental inheritance (Bivalvia: Unionida).</title>
        <authorList>
            <person name="Smith C.H."/>
        </authorList>
    </citation>
    <scope>NUCLEOTIDE SEQUENCE</scope>
    <source>
        <strain evidence="1">CHS0354</strain>
        <tissue evidence="1">Mantle</tissue>
    </source>
</reference>
<dbReference type="Proteomes" id="UP001195483">
    <property type="component" value="Unassembled WGS sequence"/>
</dbReference>
<dbReference type="AlphaFoldDB" id="A0AAE0SUC6"/>
<comment type="caution">
    <text evidence="1">The sequence shown here is derived from an EMBL/GenBank/DDBJ whole genome shotgun (WGS) entry which is preliminary data.</text>
</comment>
<accession>A0AAE0SUC6</accession>
<organism evidence="1 2">
    <name type="scientific">Potamilus streckersoni</name>
    <dbReference type="NCBI Taxonomy" id="2493646"/>
    <lineage>
        <taxon>Eukaryota</taxon>
        <taxon>Metazoa</taxon>
        <taxon>Spiralia</taxon>
        <taxon>Lophotrochozoa</taxon>
        <taxon>Mollusca</taxon>
        <taxon>Bivalvia</taxon>
        <taxon>Autobranchia</taxon>
        <taxon>Heteroconchia</taxon>
        <taxon>Palaeoheterodonta</taxon>
        <taxon>Unionida</taxon>
        <taxon>Unionoidea</taxon>
        <taxon>Unionidae</taxon>
        <taxon>Ambleminae</taxon>
        <taxon>Lampsilini</taxon>
        <taxon>Potamilus</taxon>
    </lineage>
</organism>
<proteinExistence type="predicted"/>